<dbReference type="PANTHER" id="PTHR33129">
    <property type="entry name" value="PROTEIN KINASE DOMAIN-CONTAINING PROTEIN-RELATED"/>
    <property type="match status" value="1"/>
</dbReference>
<feature type="non-terminal residue" evidence="1">
    <location>
        <position position="472"/>
    </location>
</feature>
<comment type="caution">
    <text evidence="1">The sequence shown here is derived from an EMBL/GenBank/DDBJ whole genome shotgun (WGS) entry which is preliminary data.</text>
</comment>
<organism evidence="1 2">
    <name type="scientific">Modicella reniformis</name>
    <dbReference type="NCBI Taxonomy" id="1440133"/>
    <lineage>
        <taxon>Eukaryota</taxon>
        <taxon>Fungi</taxon>
        <taxon>Fungi incertae sedis</taxon>
        <taxon>Mucoromycota</taxon>
        <taxon>Mortierellomycotina</taxon>
        <taxon>Mortierellomycetes</taxon>
        <taxon>Mortierellales</taxon>
        <taxon>Mortierellaceae</taxon>
        <taxon>Modicella</taxon>
    </lineage>
</organism>
<dbReference type="Proteomes" id="UP000749646">
    <property type="component" value="Unassembled WGS sequence"/>
</dbReference>
<protein>
    <submittedName>
        <fullName evidence="1">Uncharacterized protein</fullName>
    </submittedName>
</protein>
<accession>A0A9P6IHA1</accession>
<dbReference type="PANTHER" id="PTHR33129:SF1">
    <property type="entry name" value="ATP-BINDING PROTEIN"/>
    <property type="match status" value="1"/>
</dbReference>
<dbReference type="AlphaFoldDB" id="A0A9P6IHA1"/>
<evidence type="ECO:0000313" key="1">
    <source>
        <dbReference type="EMBL" id="KAF9920537.1"/>
    </source>
</evidence>
<name>A0A9P6IHA1_9FUNG</name>
<keyword evidence="2" id="KW-1185">Reference proteome</keyword>
<reference evidence="1" key="1">
    <citation type="journal article" date="2020" name="Fungal Divers.">
        <title>Resolving the Mortierellaceae phylogeny through synthesis of multi-gene phylogenetics and phylogenomics.</title>
        <authorList>
            <person name="Vandepol N."/>
            <person name="Liber J."/>
            <person name="Desiro A."/>
            <person name="Na H."/>
            <person name="Kennedy M."/>
            <person name="Barry K."/>
            <person name="Grigoriev I.V."/>
            <person name="Miller A.N."/>
            <person name="O'Donnell K."/>
            <person name="Stajich J.E."/>
            <person name="Bonito G."/>
        </authorList>
    </citation>
    <scope>NUCLEOTIDE SEQUENCE</scope>
    <source>
        <strain evidence="1">MES-2147</strain>
    </source>
</reference>
<dbReference type="EMBL" id="JAAAHW010011233">
    <property type="protein sequence ID" value="KAF9920537.1"/>
    <property type="molecule type" value="Genomic_DNA"/>
</dbReference>
<dbReference type="InterPro" id="IPR052980">
    <property type="entry name" value="Crinkler_effector"/>
</dbReference>
<evidence type="ECO:0000313" key="2">
    <source>
        <dbReference type="Proteomes" id="UP000749646"/>
    </source>
</evidence>
<dbReference type="OrthoDB" id="19861at2759"/>
<sequence length="472" mass="54004">LRDTSLESQDIIKSLGDREPAVIPVIKAEELYVRKVYKDVYRKTTSLFDITDVNDMHSIRTVVTGTSGTGTSAFLVYAAIRILAESRGGPPIVVFHTGREDSRCYAFGIHEGRTTVRKGNFRDFDPFLNLPETWYLADSPDTPLLASVKTIISVSPKTLKNCKEVMKMGERTYHIPPWDLDELDRFGKFKIVDKDLMKKLYDKIGGVPRYVLQKPADTPHFNWRLLEDDPEEAKKKAEEKAYQHIQWVIHQVWNTATLEQCFDNKKNNDDHSSIFHQWPTSHDCNGFELRWASNHIQTQIYEKLGEEAWTYILKNIVFNYRSSERMFGSHVAYIFRKGGYTFKIKELGASTSGHLQIPPEPLVEFFGDAEELSRVITTENTLCIPNNPNFPCIDLALGPNKLFLATSSADHPLEQSHFENITQTILAQSDQSELHLYFVVPTKHYDGFKLQSDLSEALGEGEAICLEVRYRS</sequence>
<proteinExistence type="predicted"/>
<gene>
    <name evidence="1" type="ORF">BGZ65_011171</name>
</gene>